<dbReference type="Gene3D" id="3.40.50.720">
    <property type="entry name" value="NAD(P)-binding Rossmann-like Domain"/>
    <property type="match status" value="1"/>
</dbReference>
<gene>
    <name evidence="2" type="ORF">BSTOLATCC_MIC5090</name>
</gene>
<evidence type="ECO:0000313" key="2">
    <source>
        <dbReference type="EMBL" id="CAG9311830.1"/>
    </source>
</evidence>
<dbReference type="Proteomes" id="UP001162131">
    <property type="component" value="Unassembled WGS sequence"/>
</dbReference>
<name>A0AAU9IQR1_9CILI</name>
<feature type="domain" description="NAD-dependent epimerase/dehydratase" evidence="1">
    <location>
        <begin position="3"/>
        <end position="214"/>
    </location>
</feature>
<comment type="caution">
    <text evidence="2">The sequence shown here is derived from an EMBL/GenBank/DDBJ whole genome shotgun (WGS) entry which is preliminary data.</text>
</comment>
<dbReference type="SUPFAM" id="SSF51735">
    <property type="entry name" value="NAD(P)-binding Rossmann-fold domains"/>
    <property type="match status" value="1"/>
</dbReference>
<dbReference type="EMBL" id="CAJZBQ010000005">
    <property type="protein sequence ID" value="CAG9311830.1"/>
    <property type="molecule type" value="Genomic_DNA"/>
</dbReference>
<keyword evidence="3" id="KW-1185">Reference proteome</keyword>
<dbReference type="PANTHER" id="PTHR48079">
    <property type="entry name" value="PROTEIN YEEZ"/>
    <property type="match status" value="1"/>
</dbReference>
<dbReference type="Pfam" id="PF01370">
    <property type="entry name" value="Epimerase"/>
    <property type="match status" value="1"/>
</dbReference>
<protein>
    <recommendedName>
        <fullName evidence="1">NAD-dependent epimerase/dehydratase domain-containing protein</fullName>
    </recommendedName>
</protein>
<sequence length="293" mass="32720">MRIFLTGATGSIGSAVLENLIAHGHEVTCIVRSEAKAAEISNKGGIPLIFTINPETAYQIADLCIGFDAIIHTAFTFSEDGIKSEHIITDAMISGARKTAETKPVSLLSTSGCVINGNTNWIIDEDHDDTSQCLPSFAFRPILERKVCNATCGNLRAAVIRPVWVYGRSFVEDWILACKKHNKIIAVNGNPHICFIHYEDLADMYRILVENKATGLFYASEPESMTLETIIERLSQSINVQDVERVSEPWSIRETYGVFPVAHTQDQQMVSKRFRDLYGYTPSHNFLKWLSSF</sequence>
<dbReference type="PANTHER" id="PTHR48079:SF6">
    <property type="entry name" value="NAD(P)-BINDING DOMAIN-CONTAINING PROTEIN-RELATED"/>
    <property type="match status" value="1"/>
</dbReference>
<dbReference type="AlphaFoldDB" id="A0AAU9IQR1"/>
<dbReference type="GO" id="GO:0004029">
    <property type="term" value="F:aldehyde dehydrogenase (NAD+) activity"/>
    <property type="evidence" value="ECO:0007669"/>
    <property type="project" value="TreeGrafter"/>
</dbReference>
<evidence type="ECO:0000313" key="3">
    <source>
        <dbReference type="Proteomes" id="UP001162131"/>
    </source>
</evidence>
<dbReference type="GO" id="GO:0005737">
    <property type="term" value="C:cytoplasm"/>
    <property type="evidence" value="ECO:0007669"/>
    <property type="project" value="TreeGrafter"/>
</dbReference>
<accession>A0AAU9IQR1</accession>
<proteinExistence type="predicted"/>
<reference evidence="2" key="1">
    <citation type="submission" date="2021-09" db="EMBL/GenBank/DDBJ databases">
        <authorList>
            <consortium name="AG Swart"/>
            <person name="Singh M."/>
            <person name="Singh A."/>
            <person name="Seah K."/>
            <person name="Emmerich C."/>
        </authorList>
    </citation>
    <scope>NUCLEOTIDE SEQUENCE</scope>
    <source>
        <strain evidence="2">ATCC30299</strain>
    </source>
</reference>
<dbReference type="InterPro" id="IPR001509">
    <property type="entry name" value="Epimerase_deHydtase"/>
</dbReference>
<dbReference type="InterPro" id="IPR051783">
    <property type="entry name" value="NAD(P)-dependent_oxidoreduct"/>
</dbReference>
<organism evidence="2 3">
    <name type="scientific">Blepharisma stoltei</name>
    <dbReference type="NCBI Taxonomy" id="1481888"/>
    <lineage>
        <taxon>Eukaryota</taxon>
        <taxon>Sar</taxon>
        <taxon>Alveolata</taxon>
        <taxon>Ciliophora</taxon>
        <taxon>Postciliodesmatophora</taxon>
        <taxon>Heterotrichea</taxon>
        <taxon>Heterotrichida</taxon>
        <taxon>Blepharismidae</taxon>
        <taxon>Blepharisma</taxon>
    </lineage>
</organism>
<evidence type="ECO:0000259" key="1">
    <source>
        <dbReference type="Pfam" id="PF01370"/>
    </source>
</evidence>
<dbReference type="InterPro" id="IPR036291">
    <property type="entry name" value="NAD(P)-bd_dom_sf"/>
</dbReference>